<accession>A0ABT6N184</accession>
<dbReference type="Gene3D" id="3.30.360.10">
    <property type="entry name" value="Dihydrodipicolinate Reductase, domain 2"/>
    <property type="match status" value="1"/>
</dbReference>
<protein>
    <submittedName>
        <fullName evidence="2">Gfo/Idh/MocA family oxidoreductase</fullName>
    </submittedName>
</protein>
<evidence type="ECO:0000313" key="2">
    <source>
        <dbReference type="EMBL" id="MDH7639069.1"/>
    </source>
</evidence>
<comment type="caution">
    <text evidence="2">The sequence shown here is derived from an EMBL/GenBank/DDBJ whole genome shotgun (WGS) entry which is preliminary data.</text>
</comment>
<dbReference type="Gene3D" id="3.40.50.720">
    <property type="entry name" value="NAD(P)-binding Rossmann-like Domain"/>
    <property type="match status" value="1"/>
</dbReference>
<dbReference type="PANTHER" id="PTHR43377">
    <property type="entry name" value="BILIVERDIN REDUCTASE A"/>
    <property type="match status" value="1"/>
</dbReference>
<keyword evidence="3" id="KW-1185">Reference proteome</keyword>
<name>A0ABT6N184_9SPHN</name>
<organism evidence="2 3">
    <name type="scientific">Sphingomonas oryzagri</name>
    <dbReference type="NCBI Taxonomy" id="3042314"/>
    <lineage>
        <taxon>Bacteria</taxon>
        <taxon>Pseudomonadati</taxon>
        <taxon>Pseudomonadota</taxon>
        <taxon>Alphaproteobacteria</taxon>
        <taxon>Sphingomonadales</taxon>
        <taxon>Sphingomonadaceae</taxon>
        <taxon>Sphingomonas</taxon>
    </lineage>
</organism>
<feature type="domain" description="Gfo/Idh/MocA-like oxidoreductase N-terminal" evidence="1">
    <location>
        <begin position="6"/>
        <end position="114"/>
    </location>
</feature>
<proteinExistence type="predicted"/>
<reference evidence="2" key="1">
    <citation type="submission" date="2023-04" db="EMBL/GenBank/DDBJ databases">
        <title>Sphingomonas sp. MAHUQ-71 isolated from rice field.</title>
        <authorList>
            <person name="Huq M.A."/>
        </authorList>
    </citation>
    <scope>NUCLEOTIDE SEQUENCE</scope>
    <source>
        <strain evidence="2">MAHUQ-71</strain>
    </source>
</reference>
<dbReference type="PANTHER" id="PTHR43377:SF8">
    <property type="entry name" value="BLR3664 PROTEIN"/>
    <property type="match status" value="1"/>
</dbReference>
<dbReference type="Pfam" id="PF01408">
    <property type="entry name" value="GFO_IDH_MocA"/>
    <property type="match status" value="1"/>
</dbReference>
<dbReference type="InterPro" id="IPR036291">
    <property type="entry name" value="NAD(P)-bd_dom_sf"/>
</dbReference>
<evidence type="ECO:0000313" key="3">
    <source>
        <dbReference type="Proteomes" id="UP001160625"/>
    </source>
</evidence>
<dbReference type="SUPFAM" id="SSF51735">
    <property type="entry name" value="NAD(P)-binding Rossmann-fold domains"/>
    <property type="match status" value="1"/>
</dbReference>
<dbReference type="EMBL" id="JARYGZ010000001">
    <property type="protein sequence ID" value="MDH7639069.1"/>
    <property type="molecule type" value="Genomic_DNA"/>
</dbReference>
<dbReference type="Proteomes" id="UP001160625">
    <property type="component" value="Unassembled WGS sequence"/>
</dbReference>
<sequence>MTSPTRIALVGAGKIARDQHIPAIAGNDGFSLVAIVDPALPDLGVPAFASLAALLDGGPDIDAIAICTPPQVRTAIALEGIAAGLHVLMEKPPAATLSEVAAIEAAARADHTVYATWHSRFAPMVAPARGWLAGRKIRAGRLVWREDAHRWHPGQHWLWQPGGLGVFDPTINAFSILTAITDAPWSIVRSDFQIPAGLHAPISAQLEMRVGGAPVTADLHFHDDDTAEWTIALETEDGGRLELRDGGATLILDGAEPRHQPKAEYPAIYAHFGELIAGGRSEIDACPLRLVADAFLLARVSAAAPFEP</sequence>
<dbReference type="InterPro" id="IPR000683">
    <property type="entry name" value="Gfo/Idh/MocA-like_OxRdtase_N"/>
</dbReference>
<gene>
    <name evidence="2" type="ORF">QGN17_10040</name>
</gene>
<evidence type="ECO:0000259" key="1">
    <source>
        <dbReference type="Pfam" id="PF01408"/>
    </source>
</evidence>
<dbReference type="InterPro" id="IPR051450">
    <property type="entry name" value="Gfo/Idh/MocA_Oxidoreductases"/>
</dbReference>